<dbReference type="PANTHER" id="PTHR21706">
    <property type="entry name" value="TRANSMEMBRANE PROTEIN 65"/>
    <property type="match status" value="1"/>
</dbReference>
<sequence>MSQIRRGFSMTRLKIISAHICEQIHYSLIQQFRPFTASSATEGRNRLDGLRVEDAPSARAIIEHLSPEERLRLQSALLDANTKANTSADNGKCDVKIERQEMKQLFVVNTLPFIGFGFLDNFLMIVAAEYIEQSLGVLLAISTMAAAGLGHIVADVAGIGLSHYVQFLASKTRAKHPVLTAEQLNSPLARKIVNLARLIGLVLGCLIGMFPLLFYNNNK</sequence>
<dbReference type="GO" id="GO:0016020">
    <property type="term" value="C:membrane"/>
    <property type="evidence" value="ECO:0007669"/>
    <property type="project" value="UniProtKB-SubCell"/>
</dbReference>
<accession>A0A915BXN1</accession>
<feature type="transmembrane region" description="Helical" evidence="5">
    <location>
        <begin position="195"/>
        <end position="215"/>
    </location>
</feature>
<dbReference type="PANTHER" id="PTHR21706:SF15">
    <property type="entry name" value="TRANSMEMBRANE PROTEIN 65"/>
    <property type="match status" value="1"/>
</dbReference>
<keyword evidence="4 5" id="KW-0472">Membrane</keyword>
<evidence type="ECO:0000256" key="3">
    <source>
        <dbReference type="ARBA" id="ARBA00022989"/>
    </source>
</evidence>
<keyword evidence="3 5" id="KW-1133">Transmembrane helix</keyword>
<evidence type="ECO:0000256" key="1">
    <source>
        <dbReference type="ARBA" id="ARBA00004141"/>
    </source>
</evidence>
<protein>
    <submittedName>
        <fullName evidence="7">Transmembrane protein 65</fullName>
    </submittedName>
</protein>
<keyword evidence="2 5" id="KW-0812">Transmembrane</keyword>
<evidence type="ECO:0000313" key="6">
    <source>
        <dbReference type="Proteomes" id="UP000887569"/>
    </source>
</evidence>
<evidence type="ECO:0000256" key="2">
    <source>
        <dbReference type="ARBA" id="ARBA00022692"/>
    </source>
</evidence>
<evidence type="ECO:0000256" key="5">
    <source>
        <dbReference type="SAM" id="Phobius"/>
    </source>
</evidence>
<feature type="transmembrane region" description="Helical" evidence="5">
    <location>
        <begin position="137"/>
        <end position="165"/>
    </location>
</feature>
<dbReference type="Proteomes" id="UP000887569">
    <property type="component" value="Unplaced"/>
</dbReference>
<evidence type="ECO:0000313" key="7">
    <source>
        <dbReference type="WBParaSite" id="PgR068_g015_t01"/>
    </source>
</evidence>
<dbReference type="InterPro" id="IPR019537">
    <property type="entry name" value="TMEM65"/>
</dbReference>
<reference evidence="7" key="1">
    <citation type="submission" date="2022-11" db="UniProtKB">
        <authorList>
            <consortium name="WormBaseParasite"/>
        </authorList>
    </citation>
    <scope>IDENTIFICATION</scope>
</reference>
<comment type="subcellular location">
    <subcellularLocation>
        <location evidence="1">Membrane</location>
        <topology evidence="1">Multi-pass membrane protein</topology>
    </subcellularLocation>
</comment>
<dbReference type="AlphaFoldDB" id="A0A915BXN1"/>
<dbReference type="Pfam" id="PF10507">
    <property type="entry name" value="TMEM65"/>
    <property type="match status" value="1"/>
</dbReference>
<dbReference type="GO" id="GO:0005739">
    <property type="term" value="C:mitochondrion"/>
    <property type="evidence" value="ECO:0007669"/>
    <property type="project" value="TreeGrafter"/>
</dbReference>
<evidence type="ECO:0000256" key="4">
    <source>
        <dbReference type="ARBA" id="ARBA00023136"/>
    </source>
</evidence>
<feature type="transmembrane region" description="Helical" evidence="5">
    <location>
        <begin position="106"/>
        <end position="131"/>
    </location>
</feature>
<organism evidence="6 7">
    <name type="scientific">Parascaris univalens</name>
    <name type="common">Nematode worm</name>
    <dbReference type="NCBI Taxonomy" id="6257"/>
    <lineage>
        <taxon>Eukaryota</taxon>
        <taxon>Metazoa</taxon>
        <taxon>Ecdysozoa</taxon>
        <taxon>Nematoda</taxon>
        <taxon>Chromadorea</taxon>
        <taxon>Rhabditida</taxon>
        <taxon>Spirurina</taxon>
        <taxon>Ascaridomorpha</taxon>
        <taxon>Ascaridoidea</taxon>
        <taxon>Ascarididae</taxon>
        <taxon>Parascaris</taxon>
    </lineage>
</organism>
<dbReference type="WBParaSite" id="PgR068_g015_t01">
    <property type="protein sequence ID" value="PgR068_g015_t01"/>
    <property type="gene ID" value="PgR068_g015"/>
</dbReference>
<proteinExistence type="predicted"/>
<keyword evidence="6" id="KW-1185">Reference proteome</keyword>
<name>A0A915BXN1_PARUN</name>